<proteinExistence type="predicted"/>
<dbReference type="SUPFAM" id="SSF52025">
    <property type="entry name" value="PA domain"/>
    <property type="match status" value="1"/>
</dbReference>
<keyword evidence="4 8" id="KW-0863">Zinc-finger</keyword>
<dbReference type="InParanoid" id="A0A1S3K1V1"/>
<dbReference type="FunFam" id="3.30.40.10:FF:000009">
    <property type="entry name" value="E3 ubiquitin-protein ligase RNF130"/>
    <property type="match status" value="1"/>
</dbReference>
<dbReference type="GO" id="GO:0016020">
    <property type="term" value="C:membrane"/>
    <property type="evidence" value="ECO:0007669"/>
    <property type="project" value="UniProtKB-SubCell"/>
</dbReference>
<feature type="transmembrane region" description="Helical" evidence="10">
    <location>
        <begin position="217"/>
        <end position="240"/>
    </location>
</feature>
<evidence type="ECO:0000256" key="8">
    <source>
        <dbReference type="PROSITE-ProRule" id="PRU00175"/>
    </source>
</evidence>
<protein>
    <submittedName>
        <fullName evidence="13">RING finger protein 150</fullName>
    </submittedName>
</protein>
<feature type="compositionally biased region" description="Acidic residues" evidence="9">
    <location>
        <begin position="411"/>
        <end position="424"/>
    </location>
</feature>
<feature type="domain" description="RING-type" evidence="11">
    <location>
        <begin position="286"/>
        <end position="327"/>
    </location>
</feature>
<dbReference type="AlphaFoldDB" id="A0A1S3K1V1"/>
<dbReference type="Gene3D" id="3.50.30.30">
    <property type="match status" value="1"/>
</dbReference>
<dbReference type="GeneID" id="106178106"/>
<evidence type="ECO:0000259" key="11">
    <source>
        <dbReference type="PROSITE" id="PS50089"/>
    </source>
</evidence>
<comment type="subcellular location">
    <subcellularLocation>
        <location evidence="1">Membrane</location>
        <topology evidence="1">Single-pass membrane protein</topology>
    </subcellularLocation>
</comment>
<evidence type="ECO:0000256" key="9">
    <source>
        <dbReference type="SAM" id="MobiDB-lite"/>
    </source>
</evidence>
<gene>
    <name evidence="13" type="primary">LOC106178106</name>
</gene>
<dbReference type="InterPro" id="IPR003137">
    <property type="entry name" value="PA_domain"/>
</dbReference>
<feature type="region of interest" description="Disordered" evidence="9">
    <location>
        <begin position="342"/>
        <end position="371"/>
    </location>
</feature>
<dbReference type="SMART" id="SM00184">
    <property type="entry name" value="RING"/>
    <property type="match status" value="1"/>
</dbReference>
<feature type="compositionally biased region" description="Acidic residues" evidence="9">
    <location>
        <begin position="461"/>
        <end position="470"/>
    </location>
</feature>
<name>A0A1S3K1V1_LINAN</name>
<keyword evidence="5" id="KW-0862">Zinc</keyword>
<evidence type="ECO:0000256" key="6">
    <source>
        <dbReference type="ARBA" id="ARBA00022989"/>
    </source>
</evidence>
<evidence type="ECO:0000256" key="4">
    <source>
        <dbReference type="ARBA" id="ARBA00022771"/>
    </source>
</evidence>
<keyword evidence="7 10" id="KW-0472">Membrane</keyword>
<dbReference type="OrthoDB" id="9984778at2759"/>
<dbReference type="InterPro" id="IPR001841">
    <property type="entry name" value="Znf_RING"/>
</dbReference>
<accession>A0A1S3K1V1</accession>
<dbReference type="KEGG" id="lak:106178106"/>
<evidence type="ECO:0000256" key="3">
    <source>
        <dbReference type="ARBA" id="ARBA00022723"/>
    </source>
</evidence>
<dbReference type="CDD" id="cd16668">
    <property type="entry name" value="RING-H2_RNF130-like"/>
    <property type="match status" value="1"/>
</dbReference>
<dbReference type="PROSITE" id="PS50089">
    <property type="entry name" value="ZF_RING_2"/>
    <property type="match status" value="1"/>
</dbReference>
<dbReference type="InterPro" id="IPR013083">
    <property type="entry name" value="Znf_RING/FYVE/PHD"/>
</dbReference>
<feature type="region of interest" description="Disordered" evidence="9">
    <location>
        <begin position="405"/>
        <end position="476"/>
    </location>
</feature>
<dbReference type="SUPFAM" id="SSF57850">
    <property type="entry name" value="RING/U-box"/>
    <property type="match status" value="1"/>
</dbReference>
<sequence length="476" mass="53300">MPNFCQLKPFFTSLVKAPSVGARSMLWFQILCVLCGHQVITVLCANDVSPMSDSGKVVWAIINITYKDPVTKETVSYTQEMGKYGNKGKIGPEHGIVVHVRTEDNQTHGCTAPKNKVPPNTRWIALIKRGHCRFHDKVYNAAKVRNASAVIIYNDKEENDLIVISHQVNDVVSIFIKKEDGEKLAALVDNNTRVTMNISVGTKEDQSPNQGVNRTSVLFVSISFIVLMIISLAWLIFYYVQRFRYAHAKERLTRRLTNAAKKAIQKIPVRTLKSGDKETETEYEQCAVCIENYRPHEVVRILPCRHMFHKSCVDPWLLEQRSCPICKTDILKAYGVQVKGLPQDSSTDVEAPATTAEASTGLSGGGPGLVERTESGVQIVRIHPPIVQLHHPSPGHLAEDIVVSHTGGPEREEEEAEDEEEEEERAATKLQSTPSMECLLKNQLDEEDGRKTTEEEGKVQDEEEEEEGEDFPVTKN</sequence>
<dbReference type="Pfam" id="PF02225">
    <property type="entry name" value="PA"/>
    <property type="match status" value="1"/>
</dbReference>
<dbReference type="RefSeq" id="XP_013416608.1">
    <property type="nucleotide sequence ID" value="XM_013561154.1"/>
</dbReference>
<evidence type="ECO:0000256" key="1">
    <source>
        <dbReference type="ARBA" id="ARBA00004167"/>
    </source>
</evidence>
<dbReference type="PANTHER" id="PTHR46539:SF23">
    <property type="entry name" value="RING-TYPE DOMAIN-CONTAINING PROTEIN"/>
    <property type="match status" value="1"/>
</dbReference>
<dbReference type="GO" id="GO:0008270">
    <property type="term" value="F:zinc ion binding"/>
    <property type="evidence" value="ECO:0007669"/>
    <property type="project" value="UniProtKB-KW"/>
</dbReference>
<dbReference type="Proteomes" id="UP000085678">
    <property type="component" value="Unplaced"/>
</dbReference>
<dbReference type="InterPro" id="IPR046450">
    <property type="entry name" value="PA_dom_sf"/>
</dbReference>
<keyword evidence="2 10" id="KW-0812">Transmembrane</keyword>
<evidence type="ECO:0000313" key="12">
    <source>
        <dbReference type="Proteomes" id="UP000085678"/>
    </source>
</evidence>
<organism evidence="12 13">
    <name type="scientific">Lingula anatina</name>
    <name type="common">Brachiopod</name>
    <name type="synonym">Lingula unguis</name>
    <dbReference type="NCBI Taxonomy" id="7574"/>
    <lineage>
        <taxon>Eukaryota</taxon>
        <taxon>Metazoa</taxon>
        <taxon>Spiralia</taxon>
        <taxon>Lophotrochozoa</taxon>
        <taxon>Brachiopoda</taxon>
        <taxon>Linguliformea</taxon>
        <taxon>Lingulata</taxon>
        <taxon>Lingulida</taxon>
        <taxon>Linguloidea</taxon>
        <taxon>Lingulidae</taxon>
        <taxon>Lingula</taxon>
    </lineage>
</organism>
<dbReference type="Gene3D" id="3.30.40.10">
    <property type="entry name" value="Zinc/RING finger domain, C3HC4 (zinc finger)"/>
    <property type="match status" value="1"/>
</dbReference>
<evidence type="ECO:0000256" key="2">
    <source>
        <dbReference type="ARBA" id="ARBA00022692"/>
    </source>
</evidence>
<evidence type="ECO:0000313" key="13">
    <source>
        <dbReference type="RefSeq" id="XP_013416608.1"/>
    </source>
</evidence>
<dbReference type="STRING" id="7574.A0A1S3K1V1"/>
<reference evidence="13" key="1">
    <citation type="journal article" date="2015" name="Nat. Commun.">
        <title>The Lingula genome provides insights into brachiopod evolution and the origin of phosphate biomineralization.</title>
        <authorList>
            <person name="Luo Y.J."/>
            <person name="Takeuchi T."/>
            <person name="Koyanagi R."/>
            <person name="Yamada L."/>
            <person name="Kanda M."/>
            <person name="Khalturina M."/>
            <person name="Fujie M."/>
            <person name="Yamasaki S.I."/>
            <person name="Endo K."/>
            <person name="Satoh N."/>
        </authorList>
    </citation>
    <scope>NUCLEOTIDE SEQUENCE</scope>
</reference>
<evidence type="ECO:0000256" key="10">
    <source>
        <dbReference type="SAM" id="Phobius"/>
    </source>
</evidence>
<evidence type="ECO:0000256" key="7">
    <source>
        <dbReference type="ARBA" id="ARBA00023136"/>
    </source>
</evidence>
<evidence type="ECO:0000256" key="5">
    <source>
        <dbReference type="ARBA" id="ARBA00022833"/>
    </source>
</evidence>
<keyword evidence="6 10" id="KW-1133">Transmembrane helix</keyword>
<keyword evidence="12" id="KW-1185">Reference proteome</keyword>
<reference evidence="13" key="2">
    <citation type="submission" date="2025-08" db="UniProtKB">
        <authorList>
            <consortium name="RefSeq"/>
        </authorList>
    </citation>
    <scope>IDENTIFICATION</scope>
</reference>
<dbReference type="FunCoup" id="A0A1S3K1V1">
    <property type="interactions" value="1460"/>
</dbReference>
<feature type="compositionally biased region" description="Basic and acidic residues" evidence="9">
    <location>
        <begin position="448"/>
        <end position="460"/>
    </location>
</feature>
<dbReference type="Pfam" id="PF13639">
    <property type="entry name" value="zf-RING_2"/>
    <property type="match status" value="1"/>
</dbReference>
<keyword evidence="3" id="KW-0479">Metal-binding</keyword>
<dbReference type="PANTHER" id="PTHR46539">
    <property type="entry name" value="E3 UBIQUITIN-PROTEIN LIGASE ATL42"/>
    <property type="match status" value="1"/>
</dbReference>